<evidence type="ECO:0000256" key="3">
    <source>
        <dbReference type="ARBA" id="ARBA00023239"/>
    </source>
</evidence>
<evidence type="ECO:0000256" key="8">
    <source>
        <dbReference type="SAM" id="MobiDB-lite"/>
    </source>
</evidence>
<keyword evidence="9" id="KW-0812">Transmembrane</keyword>
<dbReference type="GO" id="GO:0034477">
    <property type="term" value="P:U6 snRNA 3'-end processing"/>
    <property type="evidence" value="ECO:0007669"/>
    <property type="project" value="InterPro"/>
</dbReference>
<proteinExistence type="predicted"/>
<gene>
    <name evidence="10" type="ORF">IZO911_LOCUS5846</name>
</gene>
<comment type="caution">
    <text evidence="10">The sequence shown here is derived from an EMBL/GenBank/DDBJ whole genome shotgun (WGS) entry which is preliminary data.</text>
</comment>
<dbReference type="EMBL" id="CAJNOE010000035">
    <property type="protein sequence ID" value="CAF0781075.1"/>
    <property type="molecule type" value="Genomic_DNA"/>
</dbReference>
<evidence type="ECO:0000313" key="10">
    <source>
        <dbReference type="EMBL" id="CAF0781075.1"/>
    </source>
</evidence>
<dbReference type="GO" id="GO:0005634">
    <property type="term" value="C:nucleus"/>
    <property type="evidence" value="ECO:0007669"/>
    <property type="project" value="TreeGrafter"/>
</dbReference>
<dbReference type="Proteomes" id="UP000663860">
    <property type="component" value="Unassembled WGS sequence"/>
</dbReference>
<feature type="transmembrane region" description="Helical" evidence="9">
    <location>
        <begin position="16"/>
        <end position="36"/>
    </location>
</feature>
<feature type="region of interest" description="Disordered" evidence="8">
    <location>
        <begin position="57"/>
        <end position="92"/>
    </location>
</feature>
<evidence type="ECO:0000256" key="1">
    <source>
        <dbReference type="ARBA" id="ARBA00022722"/>
    </source>
</evidence>
<protein>
    <recommendedName>
        <fullName evidence="6">U6 snRNA phosphodiesterase 1</fullName>
    </recommendedName>
    <alternativeName>
        <fullName evidence="7">3'-5' RNA exonuclease USB1</fullName>
    </alternativeName>
</protein>
<keyword evidence="9" id="KW-1133">Transmembrane helix</keyword>
<keyword evidence="1" id="KW-0540">Nuclease</keyword>
<dbReference type="PANTHER" id="PTHR13522">
    <property type="entry name" value="U6 SNRNA PHOSPHODIESTERASE 1"/>
    <property type="match status" value="1"/>
</dbReference>
<dbReference type="Gene3D" id="3.90.1140.10">
    <property type="entry name" value="Cyclic phosphodiesterase"/>
    <property type="match status" value="1"/>
</dbReference>
<sequence>MAFKFRIPNIAFRKRMSWFDFTIACVVGVLAGFYTFKPGLKDAREALERREALKEIQARRQAEAERGNPPPPIINKEKPESVQQQSRTSNRPPWPVALKHMWKSTNARYAFLWFTGGVLFCLFVYSSSDSDHDEDKSENKNERVRVFPDERGNWALSIYAFVEYSSHLDTMIDDIIEIFNNENEIWKRLVEFHISLSKTFPIRFHHIESIRKCIQNELSVSMIKFYTRIENVRILTNEDGSTSFLVFNLDQHRQLSKLVEIIDKILDEHRYPKYYENPCFHVSFAYSTVKNREEKLPKDWQEKCQSVFKQYQCQPSAMSIIVDDIRLKAGKRTYQLTKSS</sequence>
<dbReference type="GO" id="GO:0016829">
    <property type="term" value="F:lyase activity"/>
    <property type="evidence" value="ECO:0007669"/>
    <property type="project" value="UniProtKB-KW"/>
</dbReference>
<evidence type="ECO:0000256" key="2">
    <source>
        <dbReference type="ARBA" id="ARBA00022801"/>
    </source>
</evidence>
<dbReference type="AlphaFoldDB" id="A0A813RES7"/>
<evidence type="ECO:0000256" key="7">
    <source>
        <dbReference type="ARBA" id="ARBA00030030"/>
    </source>
</evidence>
<accession>A0A813RES7</accession>
<evidence type="ECO:0000256" key="9">
    <source>
        <dbReference type="SAM" id="Phobius"/>
    </source>
</evidence>
<keyword evidence="3" id="KW-0456">Lyase</keyword>
<evidence type="ECO:0000256" key="6">
    <source>
        <dbReference type="ARBA" id="ARBA00029543"/>
    </source>
</evidence>
<reference evidence="10" key="1">
    <citation type="submission" date="2021-02" db="EMBL/GenBank/DDBJ databases">
        <authorList>
            <person name="Nowell W R."/>
        </authorList>
    </citation>
    <scope>NUCLEOTIDE SEQUENCE</scope>
</reference>
<dbReference type="InterPro" id="IPR027521">
    <property type="entry name" value="Usb1"/>
</dbReference>
<evidence type="ECO:0000256" key="5">
    <source>
        <dbReference type="ARBA" id="ARBA00029300"/>
    </source>
</evidence>
<dbReference type="Pfam" id="PF09749">
    <property type="entry name" value="HVSL"/>
    <property type="match status" value="1"/>
</dbReference>
<comment type="catalytic activity">
    <reaction evidence="5">
        <text>a 3'-end uridylyl-uridine-RNA = a 3'-end 2',3'-cyclophospho-uridine-RNA + uridine</text>
        <dbReference type="Rhea" id="RHEA:46052"/>
        <dbReference type="Rhea" id="RHEA-COMP:17384"/>
        <dbReference type="Rhea" id="RHEA-COMP:17385"/>
        <dbReference type="ChEBI" id="CHEBI:16704"/>
        <dbReference type="ChEBI" id="CHEBI:85643"/>
        <dbReference type="ChEBI" id="CHEBI:85644"/>
    </reaction>
    <physiologicalReaction direction="left-to-right" evidence="5">
        <dbReference type="Rhea" id="RHEA:46053"/>
    </physiologicalReaction>
</comment>
<dbReference type="Pfam" id="PF23670">
    <property type="entry name" value="PIGBOS1"/>
    <property type="match status" value="1"/>
</dbReference>
<keyword evidence="2" id="KW-0378">Hydrolase</keyword>
<evidence type="ECO:0000313" key="11">
    <source>
        <dbReference type="Proteomes" id="UP000663860"/>
    </source>
</evidence>
<dbReference type="InterPro" id="IPR057394">
    <property type="entry name" value="PIGBOS1"/>
</dbReference>
<name>A0A813RES7_9BILA</name>
<dbReference type="GO" id="GO:0000175">
    <property type="term" value="F:3'-5'-RNA exonuclease activity"/>
    <property type="evidence" value="ECO:0007669"/>
    <property type="project" value="TreeGrafter"/>
</dbReference>
<evidence type="ECO:0000256" key="4">
    <source>
        <dbReference type="ARBA" id="ARBA00023242"/>
    </source>
</evidence>
<feature type="compositionally biased region" description="Basic and acidic residues" evidence="8">
    <location>
        <begin position="57"/>
        <end position="66"/>
    </location>
</feature>
<keyword evidence="4" id="KW-0539">Nucleus</keyword>
<dbReference type="PANTHER" id="PTHR13522:SF3">
    <property type="entry name" value="U6 SNRNA PHOSPHODIESTERASE 1"/>
    <property type="match status" value="1"/>
</dbReference>
<organism evidence="10 11">
    <name type="scientific">Adineta steineri</name>
    <dbReference type="NCBI Taxonomy" id="433720"/>
    <lineage>
        <taxon>Eukaryota</taxon>
        <taxon>Metazoa</taxon>
        <taxon>Spiralia</taxon>
        <taxon>Gnathifera</taxon>
        <taxon>Rotifera</taxon>
        <taxon>Eurotatoria</taxon>
        <taxon>Bdelloidea</taxon>
        <taxon>Adinetida</taxon>
        <taxon>Adinetidae</taxon>
        <taxon>Adineta</taxon>
    </lineage>
</organism>
<keyword evidence="9" id="KW-0472">Membrane</keyword>
<feature type="transmembrane region" description="Helical" evidence="9">
    <location>
        <begin position="109"/>
        <end position="127"/>
    </location>
</feature>
<feature type="compositionally biased region" description="Polar residues" evidence="8">
    <location>
        <begin position="81"/>
        <end position="91"/>
    </location>
</feature>